<dbReference type="Pfam" id="PF10390">
    <property type="entry name" value="ELL"/>
    <property type="match status" value="1"/>
</dbReference>
<proteinExistence type="predicted"/>
<feature type="compositionally biased region" description="Low complexity" evidence="1">
    <location>
        <begin position="717"/>
        <end position="745"/>
    </location>
</feature>
<feature type="compositionally biased region" description="Low complexity" evidence="1">
    <location>
        <begin position="142"/>
        <end position="151"/>
    </location>
</feature>
<feature type="compositionally biased region" description="Basic and acidic residues" evidence="1">
    <location>
        <begin position="563"/>
        <end position="575"/>
    </location>
</feature>
<dbReference type="KEGG" id="cci:CC1G_11554"/>
<dbReference type="GO" id="GO:0008023">
    <property type="term" value="C:transcription elongation factor complex"/>
    <property type="evidence" value="ECO:0007669"/>
    <property type="project" value="InterPro"/>
</dbReference>
<dbReference type="OrthoDB" id="2587563at2759"/>
<feature type="compositionally biased region" description="Low complexity" evidence="1">
    <location>
        <begin position="172"/>
        <end position="192"/>
    </location>
</feature>
<feature type="region of interest" description="Disordered" evidence="1">
    <location>
        <begin position="873"/>
        <end position="902"/>
    </location>
</feature>
<dbReference type="OMA" id="KYGVENR"/>
<evidence type="ECO:0000313" key="4">
    <source>
        <dbReference type="Proteomes" id="UP000001861"/>
    </source>
</evidence>
<dbReference type="Proteomes" id="UP000001861">
    <property type="component" value="Unassembled WGS sequence"/>
</dbReference>
<sequence>MPLPPNGSFSLMGYSKPGDTTISKPKRAMLVRMSASALDALEASQSNQPAQMQFQFGDSPGIYIGGSFFPMILGQPENAPHEIYLRTTTTTKKSTPFKLHANVIGKFTVQPEADAIGEKVRERKNEVENERANRTTIRLDGPLPTTSTQPSKTKKKSLAKDAVANSTMFRKPTAPSSASTSTTSSTSNTPKATEPPPKPDADLRRRVIHYLALQDRTENEVVKATGGASCPERTRLTILQALSDVGEVSNKKSNTYRLKLKAWTEIRPYADWLKWSESVRARTAATARSKLKELKIPESDPVWDNFVPSKPPSPPEPPAKKPVVSRKAEGDAVEAPPLKRPTTSGDSSREKERDRERVEREKARERERVEREKEREREKEKEKAGRERERERERAERQKERERERAERERERERDKEKERAAKASKSDAARADDRQRASSSRDPATRPPIPSSAINRKQPGSGTRVRAPSEMSATSSRIGRDAPAVSQSSTATTGASSSKQASRPPQRPKPRGDESAVESDLERKPKQRVPADRDVVARAKREREDGEYSDSSVSLSLKRKSSKMDRESDRESVRSRLSPVPTKRRRTDQASSSLKSKVEESDREHLRLPPRPSEATVQQASSTSRTKSLKREREPSPLPSWDRYRPSSPLPKRPNTGAPSDRDRDRDARASKSSGLHTSTTALTNGASKSSRSGSSKLRRRSPIYTSSDDDDDLPRPSANAASSSKSRAQQPPSSHPKSTNPPSSSVPPPLPASINAPATSDHARSVPSSRVSTYNSKHHRGPLPTDRKALNALYRARFPVHIGQYHQLTMQHAKLNDLLQRRGSKGSRSGTDEEDSDPSLMSPDEVEKLMKEYNQERNELESIRRAYLKKGLNGAGPNGVGVGPPRATSDVTSGTGGSSD</sequence>
<feature type="compositionally biased region" description="Low complexity" evidence="1">
    <location>
        <begin position="885"/>
        <end position="895"/>
    </location>
</feature>
<dbReference type="GeneID" id="6006990"/>
<dbReference type="AlphaFoldDB" id="A8N6U0"/>
<feature type="compositionally biased region" description="Polar residues" evidence="1">
    <location>
        <begin position="453"/>
        <end position="462"/>
    </location>
</feature>
<feature type="region of interest" description="Disordered" evidence="1">
    <location>
        <begin position="118"/>
        <end position="203"/>
    </location>
</feature>
<dbReference type="eggNOG" id="ENOG502SBHF">
    <property type="taxonomic scope" value="Eukaryota"/>
</dbReference>
<evidence type="ECO:0000313" key="3">
    <source>
        <dbReference type="EMBL" id="EAU91296.2"/>
    </source>
</evidence>
<name>A8N6U0_COPC7</name>
<dbReference type="GO" id="GO:0006368">
    <property type="term" value="P:transcription elongation by RNA polymerase II"/>
    <property type="evidence" value="ECO:0007669"/>
    <property type="project" value="InterPro"/>
</dbReference>
<keyword evidence="4" id="KW-1185">Reference proteome</keyword>
<organism evidence="3 4">
    <name type="scientific">Coprinopsis cinerea (strain Okayama-7 / 130 / ATCC MYA-4618 / FGSC 9003)</name>
    <name type="common">Inky cap fungus</name>
    <name type="synonym">Hormographiella aspergillata</name>
    <dbReference type="NCBI Taxonomy" id="240176"/>
    <lineage>
        <taxon>Eukaryota</taxon>
        <taxon>Fungi</taxon>
        <taxon>Dikarya</taxon>
        <taxon>Basidiomycota</taxon>
        <taxon>Agaricomycotina</taxon>
        <taxon>Agaricomycetes</taxon>
        <taxon>Agaricomycetidae</taxon>
        <taxon>Agaricales</taxon>
        <taxon>Agaricineae</taxon>
        <taxon>Psathyrellaceae</taxon>
        <taxon>Coprinopsis</taxon>
    </lineage>
</organism>
<accession>A8N6U0</accession>
<dbReference type="Gene3D" id="1.10.10.2670">
    <property type="entry name" value="E3 ubiquitin-protein ligase"/>
    <property type="match status" value="1"/>
</dbReference>
<dbReference type="SUPFAM" id="SSF46785">
    <property type="entry name" value="Winged helix' DNA-binding domain"/>
    <property type="match status" value="1"/>
</dbReference>
<reference evidence="3 4" key="1">
    <citation type="journal article" date="2010" name="Proc. Natl. Acad. Sci. U.S.A.">
        <title>Insights into evolution of multicellular fungi from the assembled chromosomes of the mushroom Coprinopsis cinerea (Coprinus cinereus).</title>
        <authorList>
            <person name="Stajich J.E."/>
            <person name="Wilke S.K."/>
            <person name="Ahren D."/>
            <person name="Au C.H."/>
            <person name="Birren B.W."/>
            <person name="Borodovsky M."/>
            <person name="Burns C."/>
            <person name="Canback B."/>
            <person name="Casselton L.A."/>
            <person name="Cheng C.K."/>
            <person name="Deng J."/>
            <person name="Dietrich F.S."/>
            <person name="Fargo D.C."/>
            <person name="Farman M.L."/>
            <person name="Gathman A.C."/>
            <person name="Goldberg J."/>
            <person name="Guigo R."/>
            <person name="Hoegger P.J."/>
            <person name="Hooker J.B."/>
            <person name="Huggins A."/>
            <person name="James T.Y."/>
            <person name="Kamada T."/>
            <person name="Kilaru S."/>
            <person name="Kodira C."/>
            <person name="Kues U."/>
            <person name="Kupfer D."/>
            <person name="Kwan H.S."/>
            <person name="Lomsadze A."/>
            <person name="Li W."/>
            <person name="Lilly W.W."/>
            <person name="Ma L.J."/>
            <person name="Mackey A.J."/>
            <person name="Manning G."/>
            <person name="Martin F."/>
            <person name="Muraguchi H."/>
            <person name="Natvig D.O."/>
            <person name="Palmerini H."/>
            <person name="Ramesh M.A."/>
            <person name="Rehmeyer C.J."/>
            <person name="Roe B.A."/>
            <person name="Shenoy N."/>
            <person name="Stanke M."/>
            <person name="Ter-Hovhannisyan V."/>
            <person name="Tunlid A."/>
            <person name="Velagapudi R."/>
            <person name="Vision T.J."/>
            <person name="Zeng Q."/>
            <person name="Zolan M.E."/>
            <person name="Pukkila P.J."/>
        </authorList>
    </citation>
    <scope>NUCLEOTIDE SEQUENCE [LARGE SCALE GENOMIC DNA]</scope>
    <source>
        <strain evidence="4">Okayama-7 / 130 / ATCC MYA-4618 / FGSC 9003</strain>
    </source>
</reference>
<protein>
    <recommendedName>
        <fullName evidence="2">RNA polymerase II elongation factor ELL N-terminal domain-containing protein</fullName>
    </recommendedName>
</protein>
<feature type="compositionally biased region" description="Low complexity" evidence="1">
    <location>
        <begin position="487"/>
        <end position="503"/>
    </location>
</feature>
<dbReference type="EMBL" id="AACS02000003">
    <property type="protein sequence ID" value="EAU91296.2"/>
    <property type="molecule type" value="Genomic_DNA"/>
</dbReference>
<feature type="compositionally biased region" description="Basic and acidic residues" evidence="1">
    <location>
        <begin position="118"/>
        <end position="133"/>
    </location>
</feature>
<feature type="compositionally biased region" description="Basic and acidic residues" evidence="1">
    <location>
        <begin position="347"/>
        <end position="437"/>
    </location>
</feature>
<feature type="compositionally biased region" description="Gly residues" evidence="1">
    <location>
        <begin position="875"/>
        <end position="884"/>
    </location>
</feature>
<feature type="compositionally biased region" description="Basic and acidic residues" evidence="1">
    <location>
        <begin position="597"/>
        <end position="608"/>
    </location>
</feature>
<dbReference type="VEuPathDB" id="FungiDB:CC1G_11554"/>
<dbReference type="InParanoid" id="A8N6U0"/>
<feature type="compositionally biased region" description="Polar residues" evidence="1">
    <location>
        <begin position="676"/>
        <end position="688"/>
    </location>
</feature>
<comment type="caution">
    <text evidence="3">The sequence shown here is derived from an EMBL/GenBank/DDBJ whole genome shotgun (WGS) entry which is preliminary data.</text>
</comment>
<feature type="compositionally biased region" description="Basic and acidic residues" evidence="1">
    <location>
        <begin position="661"/>
        <end position="671"/>
    </location>
</feature>
<gene>
    <name evidence="3" type="ORF">CC1G_11554</name>
</gene>
<dbReference type="InterPro" id="IPR036390">
    <property type="entry name" value="WH_DNA-bd_sf"/>
</dbReference>
<feature type="region of interest" description="Disordered" evidence="1">
    <location>
        <begin position="300"/>
        <end position="788"/>
    </location>
</feature>
<feature type="region of interest" description="Disordered" evidence="1">
    <location>
        <begin position="823"/>
        <end position="851"/>
    </location>
</feature>
<feature type="compositionally biased region" description="Basic and acidic residues" evidence="1">
    <location>
        <begin position="511"/>
        <end position="547"/>
    </location>
</feature>
<feature type="compositionally biased region" description="Polar residues" evidence="1">
    <location>
        <begin position="768"/>
        <end position="777"/>
    </location>
</feature>
<dbReference type="HOGENOM" id="CLU_012434_0_0_1"/>
<feature type="compositionally biased region" description="Polar residues" evidence="1">
    <location>
        <begin position="616"/>
        <end position="627"/>
    </location>
</feature>
<dbReference type="InterPro" id="IPR019464">
    <property type="entry name" value="ELL_N"/>
</dbReference>
<dbReference type="RefSeq" id="XP_001830546.2">
    <property type="nucleotide sequence ID" value="XM_001830494.2"/>
</dbReference>
<evidence type="ECO:0000256" key="1">
    <source>
        <dbReference type="SAM" id="MobiDB-lite"/>
    </source>
</evidence>
<dbReference type="InterPro" id="IPR042065">
    <property type="entry name" value="E3_ELL-like"/>
</dbReference>
<feature type="domain" description="RNA polymerase II elongation factor ELL N-terminal" evidence="2">
    <location>
        <begin position="93"/>
        <end position="278"/>
    </location>
</feature>
<evidence type="ECO:0000259" key="2">
    <source>
        <dbReference type="Pfam" id="PF10390"/>
    </source>
</evidence>